<organism evidence="2 3">
    <name type="scientific">Akanthomyces muscarius</name>
    <name type="common">Entomopathogenic fungus</name>
    <name type="synonym">Lecanicillium muscarium</name>
    <dbReference type="NCBI Taxonomy" id="2231603"/>
    <lineage>
        <taxon>Eukaryota</taxon>
        <taxon>Fungi</taxon>
        <taxon>Dikarya</taxon>
        <taxon>Ascomycota</taxon>
        <taxon>Pezizomycotina</taxon>
        <taxon>Sordariomycetes</taxon>
        <taxon>Hypocreomycetidae</taxon>
        <taxon>Hypocreales</taxon>
        <taxon>Cordycipitaceae</taxon>
        <taxon>Akanthomyces</taxon>
    </lineage>
</organism>
<reference evidence="2" key="1">
    <citation type="journal article" date="2023" name="Access Microbiol">
        <title>De-novo genome assembly for Akanthomyces muscarius, a biocontrol agent of insect agricultural pests.</title>
        <authorList>
            <person name="Erdos Z."/>
            <person name="Studholme D.J."/>
            <person name="Raymond B."/>
            <person name="Sharma M."/>
        </authorList>
    </citation>
    <scope>NUCLEOTIDE SEQUENCE</scope>
    <source>
        <strain evidence="2">Ve6</strain>
    </source>
</reference>
<name>A0A9W8UFV3_AKAMU</name>
<evidence type="ECO:0000313" key="3">
    <source>
        <dbReference type="Proteomes" id="UP001144673"/>
    </source>
</evidence>
<dbReference type="AlphaFoldDB" id="A0A9W8UFV3"/>
<dbReference type="GeneID" id="80891848"/>
<dbReference type="Pfam" id="PF12937">
    <property type="entry name" value="F-box-like"/>
    <property type="match status" value="1"/>
</dbReference>
<dbReference type="InterPro" id="IPR036047">
    <property type="entry name" value="F-box-like_dom_sf"/>
</dbReference>
<gene>
    <name evidence="2" type="ORF">LMH87_004689</name>
</gene>
<comment type="caution">
    <text evidence="2">The sequence shown here is derived from an EMBL/GenBank/DDBJ whole genome shotgun (WGS) entry which is preliminary data.</text>
</comment>
<dbReference type="SMART" id="SM00248">
    <property type="entry name" value="ANK"/>
    <property type="match status" value="3"/>
</dbReference>
<dbReference type="EMBL" id="JAJHUN010000011">
    <property type="protein sequence ID" value="KAJ4145857.1"/>
    <property type="molecule type" value="Genomic_DNA"/>
</dbReference>
<dbReference type="Gene3D" id="1.25.40.20">
    <property type="entry name" value="Ankyrin repeat-containing domain"/>
    <property type="match status" value="2"/>
</dbReference>
<dbReference type="InterPro" id="IPR002110">
    <property type="entry name" value="Ankyrin_rpt"/>
</dbReference>
<dbReference type="RefSeq" id="XP_056049527.1">
    <property type="nucleotide sequence ID" value="XM_056195949.1"/>
</dbReference>
<dbReference type="SUPFAM" id="SSF48403">
    <property type="entry name" value="Ankyrin repeat"/>
    <property type="match status" value="1"/>
</dbReference>
<dbReference type="Proteomes" id="UP001144673">
    <property type="component" value="Chromosome 2"/>
</dbReference>
<keyword evidence="3" id="KW-1185">Reference proteome</keyword>
<protein>
    <recommendedName>
        <fullName evidence="1">F-box domain-containing protein</fullName>
    </recommendedName>
</protein>
<sequence length="623" mass="70112">MVRHPLLDLPDELMVMICHYLPFKDLRTLARVHRKRITGIATEALFRRDATTRNSSAILWAANASGASVAYAHMAMAILQDSVKYGGDVNAIHCRNDAVCTAIHVAVAHGQKGFVDELIYYRAKINTPSVRLWKFLKVGRYNKSLDRATQLCKFAKQTKIQDYCWFPLLPALFRQKPQIAALLVRQGHTGYLALDRKDIFVPPLLQRTRTNTAYTVNHFLAEQNPFPDHPEAVKSLFERFGGEGALVEPGSGMPPLMKAIEVGNEIAVDVFLSFPQDLNAVSPLGWSMLCYAVEGAASRLMPKQRNWSATVVKRLLEKGAGVNVGGPSSPLRLAVTSALQDEIVTDPTHTKRMRQIIGHLLDYGADVHAPMEGGLNLGQYIFLEMQEKNERHLLRDLFLQFLDYGLRVDDLLPDGNSLFGKALNSSAIGKTLMADIVDRGVRPAPHECDQVLQLWLDKSKTLPKKIEQELHLLAPNFSQAAVDRAFSHIVLNNESRLFDALSRCRETSRPSNLLGTALRHHFPQRAGLYKLPFNPNWHNKSGQGYGHIVVEELGNKVYPEREAIEEMRCLIAKGLRLDLRDNEDKTVLQRLTMLQEASEDDDPWGKLQRFLMHSRLAEITDEI</sequence>
<dbReference type="CDD" id="cd09917">
    <property type="entry name" value="F-box_SF"/>
    <property type="match status" value="1"/>
</dbReference>
<feature type="domain" description="F-box" evidence="1">
    <location>
        <begin position="3"/>
        <end position="49"/>
    </location>
</feature>
<dbReference type="InterPro" id="IPR001810">
    <property type="entry name" value="F-box_dom"/>
</dbReference>
<evidence type="ECO:0000313" key="2">
    <source>
        <dbReference type="EMBL" id="KAJ4145857.1"/>
    </source>
</evidence>
<evidence type="ECO:0000259" key="1">
    <source>
        <dbReference type="PROSITE" id="PS50181"/>
    </source>
</evidence>
<dbReference type="PROSITE" id="PS50181">
    <property type="entry name" value="FBOX"/>
    <property type="match status" value="1"/>
</dbReference>
<dbReference type="SUPFAM" id="SSF81383">
    <property type="entry name" value="F-box domain"/>
    <property type="match status" value="1"/>
</dbReference>
<accession>A0A9W8UFV3</accession>
<dbReference type="InterPro" id="IPR036770">
    <property type="entry name" value="Ankyrin_rpt-contain_sf"/>
</dbReference>
<proteinExistence type="predicted"/>
<dbReference type="KEGG" id="amus:LMH87_004689"/>